<protein>
    <recommendedName>
        <fullName evidence="9">Calcium channel flower</fullName>
    </recommendedName>
</protein>
<keyword evidence="5 6" id="KW-0472">Membrane</keyword>
<evidence type="ECO:0008006" key="9">
    <source>
        <dbReference type="Google" id="ProtNLM"/>
    </source>
</evidence>
<keyword evidence="4 6" id="KW-1133">Transmembrane helix</keyword>
<dbReference type="InterPro" id="IPR019365">
    <property type="entry name" value="TVP18/Ca-channel_flower"/>
</dbReference>
<dbReference type="SMART" id="SM01077">
    <property type="entry name" value="Cg6151-P"/>
    <property type="match status" value="1"/>
</dbReference>
<evidence type="ECO:0000256" key="5">
    <source>
        <dbReference type="ARBA" id="ARBA00023136"/>
    </source>
</evidence>
<organism evidence="7 8">
    <name type="scientific">Patiria miniata</name>
    <name type="common">Bat star</name>
    <name type="synonym">Asterina miniata</name>
    <dbReference type="NCBI Taxonomy" id="46514"/>
    <lineage>
        <taxon>Eukaryota</taxon>
        <taxon>Metazoa</taxon>
        <taxon>Echinodermata</taxon>
        <taxon>Eleutherozoa</taxon>
        <taxon>Asterozoa</taxon>
        <taxon>Asteroidea</taxon>
        <taxon>Valvatacea</taxon>
        <taxon>Valvatida</taxon>
        <taxon>Asterinidae</taxon>
        <taxon>Patiria</taxon>
    </lineage>
</organism>
<feature type="transmembrane region" description="Helical" evidence="6">
    <location>
        <begin position="116"/>
        <end position="136"/>
    </location>
</feature>
<dbReference type="EnsemblMetazoa" id="XM_038190256.1">
    <property type="protein sequence ID" value="XP_038046184.1"/>
    <property type="gene ID" value="LOC119720549"/>
</dbReference>
<dbReference type="PANTHER" id="PTHR13314">
    <property type="entry name" value="CALCIUM CHANNEL FLOWER HOMOLOG"/>
    <property type="match status" value="1"/>
</dbReference>
<name>A0A913Z5A2_PATMI</name>
<dbReference type="GeneID" id="119720549"/>
<dbReference type="GO" id="GO:0016020">
    <property type="term" value="C:membrane"/>
    <property type="evidence" value="ECO:0007669"/>
    <property type="project" value="InterPro"/>
</dbReference>
<dbReference type="RefSeq" id="XP_038046182.1">
    <property type="nucleotide sequence ID" value="XM_038190254.1"/>
</dbReference>
<dbReference type="OMA" id="YWQKAAL"/>
<dbReference type="RefSeq" id="XP_038046184.1">
    <property type="nucleotide sequence ID" value="XM_038190256.1"/>
</dbReference>
<dbReference type="EnsemblMetazoa" id="XM_038190255.1">
    <property type="protein sequence ID" value="XP_038046183.1"/>
    <property type="gene ID" value="LOC119720549"/>
</dbReference>
<evidence type="ECO:0000256" key="6">
    <source>
        <dbReference type="SAM" id="Phobius"/>
    </source>
</evidence>
<dbReference type="OrthoDB" id="9934994at2759"/>
<comment type="subcellular location">
    <subcellularLocation>
        <location evidence="1">Endomembrane system</location>
        <topology evidence="1">Multi-pass membrane protein</topology>
    </subcellularLocation>
</comment>
<dbReference type="RefSeq" id="XP_038046186.1">
    <property type="nucleotide sequence ID" value="XM_038190258.1"/>
</dbReference>
<dbReference type="Proteomes" id="UP000887568">
    <property type="component" value="Unplaced"/>
</dbReference>
<dbReference type="AlphaFoldDB" id="A0A913Z5A2"/>
<proteinExistence type="inferred from homology"/>
<dbReference type="GO" id="GO:0012505">
    <property type="term" value="C:endomembrane system"/>
    <property type="evidence" value="ECO:0007669"/>
    <property type="project" value="UniProtKB-SubCell"/>
</dbReference>
<dbReference type="Pfam" id="PF10233">
    <property type="entry name" value="Cg6151-P"/>
    <property type="match status" value="1"/>
</dbReference>
<evidence type="ECO:0000256" key="3">
    <source>
        <dbReference type="ARBA" id="ARBA00022692"/>
    </source>
</evidence>
<feature type="transmembrane region" description="Helical" evidence="6">
    <location>
        <begin position="28"/>
        <end position="49"/>
    </location>
</feature>
<evidence type="ECO:0000313" key="8">
    <source>
        <dbReference type="Proteomes" id="UP000887568"/>
    </source>
</evidence>
<dbReference type="GO" id="GO:0016192">
    <property type="term" value="P:vesicle-mediated transport"/>
    <property type="evidence" value="ECO:0007669"/>
    <property type="project" value="TreeGrafter"/>
</dbReference>
<keyword evidence="3 6" id="KW-0812">Transmembrane</keyword>
<dbReference type="EnsemblMetazoa" id="XM_038190254.1">
    <property type="protein sequence ID" value="XP_038046182.1"/>
    <property type="gene ID" value="LOC119720549"/>
</dbReference>
<evidence type="ECO:0000256" key="1">
    <source>
        <dbReference type="ARBA" id="ARBA00004127"/>
    </source>
</evidence>
<evidence type="ECO:0000313" key="7">
    <source>
        <dbReference type="EnsemblMetazoa" id="XP_038046186.1"/>
    </source>
</evidence>
<dbReference type="RefSeq" id="XP_038046183.1">
    <property type="nucleotide sequence ID" value="XM_038190255.1"/>
</dbReference>
<comment type="similarity">
    <text evidence="2">Belongs to the calcium channel flower family.</text>
</comment>
<feature type="transmembrane region" description="Helical" evidence="6">
    <location>
        <begin position="90"/>
        <end position="110"/>
    </location>
</feature>
<dbReference type="PANTHER" id="PTHR13314:SF2">
    <property type="entry name" value="CALCIUM CHANNEL FLOWER HOMOLOG"/>
    <property type="match status" value="1"/>
</dbReference>
<keyword evidence="8" id="KW-1185">Reference proteome</keyword>
<accession>A0A913Z5A2</accession>
<evidence type="ECO:0000256" key="4">
    <source>
        <dbReference type="ARBA" id="ARBA00022989"/>
    </source>
</evidence>
<dbReference type="EnsemblMetazoa" id="XM_038190258.1">
    <property type="protein sequence ID" value="XP_038046186.1"/>
    <property type="gene ID" value="LOC119720549"/>
</dbReference>
<reference evidence="7" key="1">
    <citation type="submission" date="2022-11" db="UniProtKB">
        <authorList>
            <consortium name="EnsemblMetazoa"/>
        </authorList>
    </citation>
    <scope>IDENTIFICATION</scope>
</reference>
<evidence type="ECO:0000256" key="2">
    <source>
        <dbReference type="ARBA" id="ARBA00010023"/>
    </source>
</evidence>
<sequence>MSGAPPQSQQVSRQAEGPGKCTSFTIRATAAVAGIICAITGCLTFITFSPMCLVAGIYLILLGILIEMFEAPICCQYFKLTDKINTWGSNLPAWFKALMYFVLPIFAIIMCQGISVIIGALVVIAVGLMYGMVFIGKKGDGVSRAREGHQFDAVNLMETEEHSFTKANP</sequence>